<dbReference type="Proteomes" id="UP001204376">
    <property type="component" value="Unassembled WGS sequence"/>
</dbReference>
<keyword evidence="3" id="KW-1185">Reference proteome</keyword>
<feature type="transmembrane region" description="Helical" evidence="1">
    <location>
        <begin position="12"/>
        <end position="33"/>
    </location>
</feature>
<evidence type="ECO:0000256" key="1">
    <source>
        <dbReference type="SAM" id="Phobius"/>
    </source>
</evidence>
<dbReference type="PANTHER" id="PTHR34219">
    <property type="entry name" value="IRON-REGULATED INNER MEMBRANE PROTEIN-RELATED"/>
    <property type="match status" value="1"/>
</dbReference>
<feature type="transmembrane region" description="Helical" evidence="1">
    <location>
        <begin position="349"/>
        <end position="370"/>
    </location>
</feature>
<feature type="transmembrane region" description="Helical" evidence="1">
    <location>
        <begin position="205"/>
        <end position="225"/>
    </location>
</feature>
<dbReference type="Pfam" id="PF03929">
    <property type="entry name" value="PepSY_TM"/>
    <property type="match status" value="1"/>
</dbReference>
<dbReference type="EMBL" id="JANHOH010000001">
    <property type="protein sequence ID" value="MCQ6956414.1"/>
    <property type="molecule type" value="Genomic_DNA"/>
</dbReference>
<reference evidence="2 3" key="1">
    <citation type="submission" date="2022-07" db="EMBL/GenBank/DDBJ databases">
        <title>Mucilaginibacter sp. JC4.</title>
        <authorList>
            <person name="Le V."/>
            <person name="Ko S.-R."/>
            <person name="Ahn C.-Y."/>
            <person name="Oh H.-M."/>
        </authorList>
    </citation>
    <scope>NUCLEOTIDE SEQUENCE [LARGE SCALE GENOMIC DNA]</scope>
    <source>
        <strain evidence="2 3">JC4</strain>
    </source>
</reference>
<proteinExistence type="predicted"/>
<name>A0ABT1SVP7_9SPHI</name>
<sequence>MARKIFFWLHKWLGLTTGLVVLIVSLTGCINVFSDELKEYFYHDRFYVESGASSQFKNFSMLRDEAQKALGPKIKISRCEIYPAKGRTWIFRASLTNKKGIGYWNYNKYYYRVYVDPYKGKVVYVEDTRNEFFQLVLSLHRNLLLGDTVGGIVTGTSALCFFVLLLSGLILWFPRKWKAKAFKKALVLKRDVGPKRLNYDLHNISGFYILIPALLICITGLVFAFDWADKSVQYVAYGGKAEKRAIPLSTPNKTYEPVATDSVITLLLHIHPQADVFSIRFREKYTDPLDVQVRLAKNRTHLFQWYYFDRNNGKLLMKYGDQDVKGGEKFRSMNYDLHTGAYAGIPTKLLAFFIALICAAMPVTGFFIWYNRRSKRAKRSQALPTLIKNQTV</sequence>
<dbReference type="PROSITE" id="PS51257">
    <property type="entry name" value="PROKAR_LIPOPROTEIN"/>
    <property type="match status" value="1"/>
</dbReference>
<organism evidence="2 3">
    <name type="scientific">Mucilaginibacter aquariorum</name>
    <dbReference type="NCBI Taxonomy" id="2967225"/>
    <lineage>
        <taxon>Bacteria</taxon>
        <taxon>Pseudomonadati</taxon>
        <taxon>Bacteroidota</taxon>
        <taxon>Sphingobacteriia</taxon>
        <taxon>Sphingobacteriales</taxon>
        <taxon>Sphingobacteriaceae</taxon>
        <taxon>Mucilaginibacter</taxon>
    </lineage>
</organism>
<keyword evidence="1" id="KW-1133">Transmembrane helix</keyword>
<evidence type="ECO:0000313" key="3">
    <source>
        <dbReference type="Proteomes" id="UP001204376"/>
    </source>
</evidence>
<dbReference type="PANTHER" id="PTHR34219:SF3">
    <property type="entry name" value="BLL7967 PROTEIN"/>
    <property type="match status" value="1"/>
</dbReference>
<evidence type="ECO:0000313" key="2">
    <source>
        <dbReference type="EMBL" id="MCQ6956414.1"/>
    </source>
</evidence>
<comment type="caution">
    <text evidence="2">The sequence shown here is derived from an EMBL/GenBank/DDBJ whole genome shotgun (WGS) entry which is preliminary data.</text>
</comment>
<keyword evidence="1" id="KW-0472">Membrane</keyword>
<accession>A0ABT1SVP7</accession>
<feature type="transmembrane region" description="Helical" evidence="1">
    <location>
        <begin position="149"/>
        <end position="173"/>
    </location>
</feature>
<dbReference type="InterPro" id="IPR005625">
    <property type="entry name" value="PepSY-ass_TM"/>
</dbReference>
<gene>
    <name evidence="2" type="ORF">NPE20_00515</name>
</gene>
<dbReference type="RefSeq" id="WP_256536630.1">
    <property type="nucleotide sequence ID" value="NZ_JANHOH010000001.1"/>
</dbReference>
<protein>
    <submittedName>
        <fullName evidence="2">PepSY domain-containing protein</fullName>
    </submittedName>
</protein>
<keyword evidence="1" id="KW-0812">Transmembrane</keyword>